<keyword evidence="2" id="KW-0472">Membrane</keyword>
<protein>
    <submittedName>
        <fullName evidence="3">DUF485 domain-containing protein</fullName>
    </submittedName>
</protein>
<accession>A0ABV1UY18</accession>
<keyword evidence="2" id="KW-0812">Transmembrane</keyword>
<feature type="transmembrane region" description="Helical" evidence="2">
    <location>
        <begin position="44"/>
        <end position="71"/>
    </location>
</feature>
<organism evidence="3 4">
    <name type="scientific">Streptomyces xantholiticus</name>
    <dbReference type="NCBI Taxonomy" id="68285"/>
    <lineage>
        <taxon>Bacteria</taxon>
        <taxon>Bacillati</taxon>
        <taxon>Actinomycetota</taxon>
        <taxon>Actinomycetes</taxon>
        <taxon>Kitasatosporales</taxon>
        <taxon>Streptomycetaceae</taxon>
        <taxon>Streptomyces</taxon>
    </lineage>
</organism>
<evidence type="ECO:0000313" key="4">
    <source>
        <dbReference type="Proteomes" id="UP001445472"/>
    </source>
</evidence>
<feature type="compositionally biased region" description="Pro residues" evidence="1">
    <location>
        <begin position="20"/>
        <end position="30"/>
    </location>
</feature>
<dbReference type="RefSeq" id="WP_159026938.1">
    <property type="nucleotide sequence ID" value="NZ_JBEPBX010000018.1"/>
</dbReference>
<dbReference type="PANTHER" id="PTHR38441">
    <property type="entry name" value="INTEGRAL MEMBRANE PROTEIN-RELATED"/>
    <property type="match status" value="1"/>
</dbReference>
<dbReference type="Pfam" id="PF04341">
    <property type="entry name" value="DUF485"/>
    <property type="match status" value="1"/>
</dbReference>
<proteinExistence type="predicted"/>
<feature type="transmembrane region" description="Helical" evidence="2">
    <location>
        <begin position="77"/>
        <end position="99"/>
    </location>
</feature>
<evidence type="ECO:0000256" key="2">
    <source>
        <dbReference type="SAM" id="Phobius"/>
    </source>
</evidence>
<keyword evidence="2" id="KW-1133">Transmembrane helix</keyword>
<evidence type="ECO:0000313" key="3">
    <source>
        <dbReference type="EMBL" id="MER6615694.1"/>
    </source>
</evidence>
<sequence length="124" mass="13598">MTSPFEPFERPRSYVGSPYAHPPYAEPDPPTGVERLRAERRSRVLPVAAAVVGFYLLNALLANVAGGLMAVRLVGHLNLGLALALLQCATTLLVCRWYARYARTTLDPLAESVRAGLEPRGRLR</sequence>
<keyword evidence="4" id="KW-1185">Reference proteome</keyword>
<comment type="caution">
    <text evidence="3">The sequence shown here is derived from an EMBL/GenBank/DDBJ whole genome shotgun (WGS) entry which is preliminary data.</text>
</comment>
<reference evidence="3 4" key="1">
    <citation type="submission" date="2024-06" db="EMBL/GenBank/DDBJ databases">
        <title>The Natural Products Discovery Center: Release of the First 8490 Sequenced Strains for Exploring Actinobacteria Biosynthetic Diversity.</title>
        <authorList>
            <person name="Kalkreuter E."/>
            <person name="Kautsar S.A."/>
            <person name="Yang D."/>
            <person name="Bader C.D."/>
            <person name="Teijaro C.N."/>
            <person name="Fluegel L."/>
            <person name="Davis C.M."/>
            <person name="Simpson J.R."/>
            <person name="Lauterbach L."/>
            <person name="Steele A.D."/>
            <person name="Gui C."/>
            <person name="Meng S."/>
            <person name="Li G."/>
            <person name="Viehrig K."/>
            <person name="Ye F."/>
            <person name="Su P."/>
            <person name="Kiefer A.F."/>
            <person name="Nichols A."/>
            <person name="Cepeda A.J."/>
            <person name="Yan W."/>
            <person name="Fan B."/>
            <person name="Jiang Y."/>
            <person name="Adhikari A."/>
            <person name="Zheng C.-J."/>
            <person name="Schuster L."/>
            <person name="Cowan T.M."/>
            <person name="Smanski M.J."/>
            <person name="Chevrette M.G."/>
            <person name="De Carvalho L.P.S."/>
            <person name="Shen B."/>
        </authorList>
    </citation>
    <scope>NUCLEOTIDE SEQUENCE [LARGE SCALE GENOMIC DNA]</scope>
    <source>
        <strain evidence="3 4">NPDC000837</strain>
    </source>
</reference>
<dbReference type="Proteomes" id="UP001445472">
    <property type="component" value="Unassembled WGS sequence"/>
</dbReference>
<gene>
    <name evidence="3" type="ORF">ABT276_20485</name>
</gene>
<evidence type="ECO:0000256" key="1">
    <source>
        <dbReference type="SAM" id="MobiDB-lite"/>
    </source>
</evidence>
<feature type="region of interest" description="Disordered" evidence="1">
    <location>
        <begin position="1"/>
        <end position="32"/>
    </location>
</feature>
<dbReference type="EMBL" id="JBEPBX010000018">
    <property type="protein sequence ID" value="MER6615694.1"/>
    <property type="molecule type" value="Genomic_DNA"/>
</dbReference>
<name>A0ABV1UY18_9ACTN</name>
<dbReference type="PANTHER" id="PTHR38441:SF1">
    <property type="entry name" value="MEMBRANE PROTEIN"/>
    <property type="match status" value="1"/>
</dbReference>
<dbReference type="InterPro" id="IPR007436">
    <property type="entry name" value="DUF485"/>
</dbReference>